<keyword evidence="2" id="KW-1185">Reference proteome</keyword>
<dbReference type="RefSeq" id="WP_349135739.1">
    <property type="nucleotide sequence ID" value="NZ_JBBMFF010000208.1"/>
</dbReference>
<gene>
    <name evidence="1" type="ORF">WMO66_07225</name>
</gene>
<protein>
    <submittedName>
        <fullName evidence="1">Uncharacterized protein</fullName>
    </submittedName>
</protein>
<dbReference type="Proteomes" id="UP001491552">
    <property type="component" value="Unassembled WGS sequence"/>
</dbReference>
<sequence>MKLDPKVYYKIDGGQLCLWLTPVYDLYTKYRKDYAIVGEVLTYAQFKKQLQHSEYFIASNQQKRIGTENHKCWIIDYELLRKNCDVTGLEVTEIEPLTV</sequence>
<evidence type="ECO:0000313" key="2">
    <source>
        <dbReference type="Proteomes" id="UP001491552"/>
    </source>
</evidence>
<comment type="caution">
    <text evidence="1">The sequence shown here is derived from an EMBL/GenBank/DDBJ whole genome shotgun (WGS) entry which is preliminary data.</text>
</comment>
<accession>A0ABV1G6P2</accession>
<proteinExistence type="predicted"/>
<name>A0ABV1G6P2_9FIRM</name>
<reference evidence="1 2" key="1">
    <citation type="submission" date="2024-03" db="EMBL/GenBank/DDBJ databases">
        <title>Human intestinal bacterial collection.</title>
        <authorList>
            <person name="Pauvert C."/>
            <person name="Hitch T.C.A."/>
            <person name="Clavel T."/>
        </authorList>
    </citation>
    <scope>NUCLEOTIDE SEQUENCE [LARGE SCALE GENOMIC DNA]</scope>
    <source>
        <strain evidence="1 2">CLA-AA-H192</strain>
    </source>
</reference>
<dbReference type="EMBL" id="JBBMFF010000208">
    <property type="protein sequence ID" value="MEQ2511037.1"/>
    <property type="molecule type" value="Genomic_DNA"/>
</dbReference>
<evidence type="ECO:0000313" key="1">
    <source>
        <dbReference type="EMBL" id="MEQ2511037.1"/>
    </source>
</evidence>
<organism evidence="1 2">
    <name type="scientific">Faecousia intestinalis</name>
    <dbReference type="NCBI Taxonomy" id="3133167"/>
    <lineage>
        <taxon>Bacteria</taxon>
        <taxon>Bacillati</taxon>
        <taxon>Bacillota</taxon>
        <taxon>Clostridia</taxon>
        <taxon>Eubacteriales</taxon>
        <taxon>Oscillospiraceae</taxon>
        <taxon>Faecousia</taxon>
    </lineage>
</organism>